<accession>A0ABU6QND4</accession>
<evidence type="ECO:0000313" key="3">
    <source>
        <dbReference type="Proteomes" id="UP001341840"/>
    </source>
</evidence>
<evidence type="ECO:0000313" key="2">
    <source>
        <dbReference type="EMBL" id="MED6113150.1"/>
    </source>
</evidence>
<name>A0ABU6QND4_9FABA</name>
<comment type="caution">
    <text evidence="2">The sequence shown here is derived from an EMBL/GenBank/DDBJ whole genome shotgun (WGS) entry which is preliminary data.</text>
</comment>
<reference evidence="2 3" key="1">
    <citation type="journal article" date="2023" name="Plants (Basel)">
        <title>Bridging the Gap: Combining Genomics and Transcriptomics Approaches to Understand Stylosanthes scabra, an Orphan Legume from the Brazilian Caatinga.</title>
        <authorList>
            <person name="Ferreira-Neto J.R.C."/>
            <person name="da Silva M.D."/>
            <person name="Binneck E."/>
            <person name="de Melo N.F."/>
            <person name="da Silva R.H."/>
            <person name="de Melo A.L.T.M."/>
            <person name="Pandolfi V."/>
            <person name="Bustamante F.O."/>
            <person name="Brasileiro-Vidal A.C."/>
            <person name="Benko-Iseppon A.M."/>
        </authorList>
    </citation>
    <scope>NUCLEOTIDE SEQUENCE [LARGE SCALE GENOMIC DNA]</scope>
    <source>
        <tissue evidence="2">Leaves</tissue>
    </source>
</reference>
<dbReference type="EMBL" id="JASCZI010000725">
    <property type="protein sequence ID" value="MED6113150.1"/>
    <property type="molecule type" value="Genomic_DNA"/>
</dbReference>
<sequence length="128" mass="13423">MAHKGSSPLAKGKGKAHGLPTRASPRLDALRSQVAAQNQLGTPVTPAINAPTSSLPIKKCPLNKVAGEGNDKPDFDGAVNAKFGAEVAKKSARNEKITKKSLKAKSRAYAYAPYEPVHMHCHALGVTS</sequence>
<evidence type="ECO:0000256" key="1">
    <source>
        <dbReference type="SAM" id="MobiDB-lite"/>
    </source>
</evidence>
<dbReference type="Proteomes" id="UP001341840">
    <property type="component" value="Unassembled WGS sequence"/>
</dbReference>
<proteinExistence type="predicted"/>
<gene>
    <name evidence="2" type="ORF">PIB30_068148</name>
</gene>
<organism evidence="2 3">
    <name type="scientific">Stylosanthes scabra</name>
    <dbReference type="NCBI Taxonomy" id="79078"/>
    <lineage>
        <taxon>Eukaryota</taxon>
        <taxon>Viridiplantae</taxon>
        <taxon>Streptophyta</taxon>
        <taxon>Embryophyta</taxon>
        <taxon>Tracheophyta</taxon>
        <taxon>Spermatophyta</taxon>
        <taxon>Magnoliopsida</taxon>
        <taxon>eudicotyledons</taxon>
        <taxon>Gunneridae</taxon>
        <taxon>Pentapetalae</taxon>
        <taxon>rosids</taxon>
        <taxon>fabids</taxon>
        <taxon>Fabales</taxon>
        <taxon>Fabaceae</taxon>
        <taxon>Papilionoideae</taxon>
        <taxon>50 kb inversion clade</taxon>
        <taxon>dalbergioids sensu lato</taxon>
        <taxon>Dalbergieae</taxon>
        <taxon>Pterocarpus clade</taxon>
        <taxon>Stylosanthes</taxon>
    </lineage>
</organism>
<keyword evidence="3" id="KW-1185">Reference proteome</keyword>
<protein>
    <submittedName>
        <fullName evidence="2">Uncharacterized protein</fullName>
    </submittedName>
</protein>
<feature type="region of interest" description="Disordered" evidence="1">
    <location>
        <begin position="1"/>
        <end position="24"/>
    </location>
</feature>